<keyword evidence="2" id="KW-1185">Reference proteome</keyword>
<evidence type="ECO:0000313" key="2">
    <source>
        <dbReference type="Proteomes" id="UP001500467"/>
    </source>
</evidence>
<dbReference type="PIRSF" id="PIRSF017393">
    <property type="entry name" value="MTase_SAV2177"/>
    <property type="match status" value="1"/>
</dbReference>
<keyword evidence="1" id="KW-0808">Transferase</keyword>
<comment type="caution">
    <text evidence="1">The sequence shown here is derived from an EMBL/GenBank/DDBJ whole genome shotgun (WGS) entry which is preliminary data.</text>
</comment>
<accession>A0ABN1V558</accession>
<dbReference type="Proteomes" id="UP001500467">
    <property type="component" value="Unassembled WGS sequence"/>
</dbReference>
<protein>
    <submittedName>
        <fullName evidence="1">SAM-dependent methyltransferase</fullName>
    </submittedName>
</protein>
<name>A0ABN1V558_9PSEU</name>
<dbReference type="GO" id="GO:0032259">
    <property type="term" value="P:methylation"/>
    <property type="evidence" value="ECO:0007669"/>
    <property type="project" value="UniProtKB-KW"/>
</dbReference>
<evidence type="ECO:0000313" key="1">
    <source>
        <dbReference type="EMBL" id="GAA1195392.1"/>
    </source>
</evidence>
<dbReference type="InterPro" id="IPR029063">
    <property type="entry name" value="SAM-dependent_MTases_sf"/>
</dbReference>
<reference evidence="1 2" key="1">
    <citation type="journal article" date="2019" name="Int. J. Syst. Evol. Microbiol.">
        <title>The Global Catalogue of Microorganisms (GCM) 10K type strain sequencing project: providing services to taxonomists for standard genome sequencing and annotation.</title>
        <authorList>
            <consortium name="The Broad Institute Genomics Platform"/>
            <consortium name="The Broad Institute Genome Sequencing Center for Infectious Disease"/>
            <person name="Wu L."/>
            <person name="Ma J."/>
        </authorList>
    </citation>
    <scope>NUCLEOTIDE SEQUENCE [LARGE SCALE GENOMIC DNA]</scope>
    <source>
        <strain evidence="1 2">JCM 13022</strain>
    </source>
</reference>
<keyword evidence="1" id="KW-0489">Methyltransferase</keyword>
<sequence length="301" mass="33130">MFDRLRAVPEIARSLENAVTSTPGRNDAPEPVLPTVIDPNVPSIARAYDATLGGKDNYEVDREVARQLREVTPEVTTLAWDNRDFLIRATRFVVGTAGIDQVVDVGSGLPTVENTHDVALRLNRDTCVVYVDIDPIVIAHGRALVEDHESVHCVQGDLTEPQALFADPAVAGRLEWDRPMALYQVGTLHHVADDRDPAAMMRAYIDALPSGSQVVLSHFFNPGDEDPEAAEVAERLEQAFLHSPMGTGRFRTREEIAAYFDGLDLLEPGLVTLAHWWPEGPPPQNLDPARRLMIGAVARKP</sequence>
<organism evidence="1 2">
    <name type="scientific">Prauserella alba</name>
    <dbReference type="NCBI Taxonomy" id="176898"/>
    <lineage>
        <taxon>Bacteria</taxon>
        <taxon>Bacillati</taxon>
        <taxon>Actinomycetota</taxon>
        <taxon>Actinomycetes</taxon>
        <taxon>Pseudonocardiales</taxon>
        <taxon>Pseudonocardiaceae</taxon>
        <taxon>Prauserella</taxon>
    </lineage>
</organism>
<dbReference type="Pfam" id="PF04672">
    <property type="entry name" value="Methyltransf_19"/>
    <property type="match status" value="1"/>
</dbReference>
<dbReference type="InterPro" id="IPR006764">
    <property type="entry name" value="SAM_dep_MeTrfase_SAV2177_type"/>
</dbReference>
<dbReference type="Gene3D" id="3.40.50.150">
    <property type="entry name" value="Vaccinia Virus protein VP39"/>
    <property type="match status" value="1"/>
</dbReference>
<dbReference type="GO" id="GO:0008168">
    <property type="term" value="F:methyltransferase activity"/>
    <property type="evidence" value="ECO:0007669"/>
    <property type="project" value="UniProtKB-KW"/>
</dbReference>
<gene>
    <name evidence="1" type="ORF">GCM10009675_07880</name>
</gene>
<dbReference type="EMBL" id="BAAALM010000004">
    <property type="protein sequence ID" value="GAA1195392.1"/>
    <property type="molecule type" value="Genomic_DNA"/>
</dbReference>
<dbReference type="SUPFAM" id="SSF53335">
    <property type="entry name" value="S-adenosyl-L-methionine-dependent methyltransferases"/>
    <property type="match status" value="1"/>
</dbReference>
<proteinExistence type="predicted"/>